<comment type="cofactor">
    <cofactor evidence="2">
        <name>Mg(2+)</name>
        <dbReference type="ChEBI" id="CHEBI:18420"/>
    </cofactor>
</comment>
<evidence type="ECO:0000256" key="4">
    <source>
        <dbReference type="ARBA" id="ARBA00013255"/>
    </source>
</evidence>
<keyword evidence="5 12" id="KW-0436">Ligase</keyword>
<dbReference type="GO" id="GO:0004637">
    <property type="term" value="F:phosphoribosylamine-glycine ligase activity"/>
    <property type="evidence" value="ECO:0007669"/>
    <property type="project" value="UniProtKB-EC"/>
</dbReference>
<dbReference type="Pfam" id="PF02844">
    <property type="entry name" value="GARS_N"/>
    <property type="match status" value="1"/>
</dbReference>
<evidence type="ECO:0000256" key="10">
    <source>
        <dbReference type="ARBA" id="ARBA00042242"/>
    </source>
</evidence>
<accession>A0ABT7BXW5</accession>
<dbReference type="HAMAP" id="MF_00138">
    <property type="entry name" value="GARS"/>
    <property type="match status" value="1"/>
</dbReference>
<dbReference type="PROSITE" id="PS00184">
    <property type="entry name" value="GARS"/>
    <property type="match status" value="1"/>
</dbReference>
<dbReference type="EC" id="6.3.4.13" evidence="4 12"/>
<dbReference type="EMBL" id="JAQOSQ010000011">
    <property type="protein sequence ID" value="MDJ1184035.1"/>
    <property type="molecule type" value="Genomic_DNA"/>
</dbReference>
<keyword evidence="6 13" id="KW-0547">Nucleotide-binding</keyword>
<comment type="cofactor">
    <cofactor evidence="1">
        <name>Mn(2+)</name>
        <dbReference type="ChEBI" id="CHEBI:29035"/>
    </cofactor>
</comment>
<comment type="catalytic activity">
    <reaction evidence="12">
        <text>5-phospho-beta-D-ribosylamine + glycine + ATP = N(1)-(5-phospho-beta-D-ribosyl)glycinamide + ADP + phosphate + H(+)</text>
        <dbReference type="Rhea" id="RHEA:17453"/>
        <dbReference type="ChEBI" id="CHEBI:15378"/>
        <dbReference type="ChEBI" id="CHEBI:30616"/>
        <dbReference type="ChEBI" id="CHEBI:43474"/>
        <dbReference type="ChEBI" id="CHEBI:57305"/>
        <dbReference type="ChEBI" id="CHEBI:58681"/>
        <dbReference type="ChEBI" id="CHEBI:143788"/>
        <dbReference type="ChEBI" id="CHEBI:456216"/>
        <dbReference type="EC" id="6.3.4.13"/>
    </reaction>
</comment>
<dbReference type="SMART" id="SM01209">
    <property type="entry name" value="GARS_A"/>
    <property type="match status" value="1"/>
</dbReference>
<proteinExistence type="inferred from homology"/>
<dbReference type="InterPro" id="IPR037123">
    <property type="entry name" value="PRibGlycinamide_synth_C_sf"/>
</dbReference>
<evidence type="ECO:0000256" key="12">
    <source>
        <dbReference type="HAMAP-Rule" id="MF_00138"/>
    </source>
</evidence>
<evidence type="ECO:0000256" key="5">
    <source>
        <dbReference type="ARBA" id="ARBA00022598"/>
    </source>
</evidence>
<dbReference type="RefSeq" id="WP_283758686.1">
    <property type="nucleotide sequence ID" value="NZ_JAQOSQ010000011.1"/>
</dbReference>
<evidence type="ECO:0000256" key="2">
    <source>
        <dbReference type="ARBA" id="ARBA00001946"/>
    </source>
</evidence>
<dbReference type="Gene3D" id="3.30.1490.20">
    <property type="entry name" value="ATP-grasp fold, A domain"/>
    <property type="match status" value="1"/>
</dbReference>
<dbReference type="InterPro" id="IPR020559">
    <property type="entry name" value="PRibGlycinamide_synth_CS"/>
</dbReference>
<evidence type="ECO:0000256" key="6">
    <source>
        <dbReference type="ARBA" id="ARBA00022741"/>
    </source>
</evidence>
<evidence type="ECO:0000313" key="16">
    <source>
        <dbReference type="Proteomes" id="UP001232992"/>
    </source>
</evidence>
<dbReference type="InterPro" id="IPR011761">
    <property type="entry name" value="ATP-grasp"/>
</dbReference>
<comment type="caution">
    <text evidence="15">The sequence shown here is derived from an EMBL/GenBank/DDBJ whole genome shotgun (WGS) entry which is preliminary data.</text>
</comment>
<name>A0ABT7BXW5_9CYAN</name>
<evidence type="ECO:0000259" key="14">
    <source>
        <dbReference type="PROSITE" id="PS50975"/>
    </source>
</evidence>
<dbReference type="Gene3D" id="3.90.600.10">
    <property type="entry name" value="Phosphoribosylglycinamide synthetase, C-terminal domain"/>
    <property type="match status" value="1"/>
</dbReference>
<reference evidence="15 16" key="1">
    <citation type="submission" date="2023-01" db="EMBL/GenBank/DDBJ databases">
        <title>Novel diversity within Roseofilum (Cyanobacteria; Desertifilaceae) from marine benthic mats with descriptions of four novel species.</title>
        <authorList>
            <person name="Wang Y."/>
            <person name="Berthold D.E."/>
            <person name="Hu J."/>
            <person name="Lefler F.W."/>
            <person name="Laughinghouse H.D. IV."/>
        </authorList>
    </citation>
    <scope>NUCLEOTIDE SEQUENCE [LARGE SCALE GENOMIC DNA]</scope>
    <source>
        <strain evidence="15 16">BLCC-M143</strain>
    </source>
</reference>
<dbReference type="InterPro" id="IPR020561">
    <property type="entry name" value="PRibGlycinamid_synth_ATP-grasp"/>
</dbReference>
<comment type="similarity">
    <text evidence="9 12">Belongs to the GARS family.</text>
</comment>
<dbReference type="PANTHER" id="PTHR43472:SF1">
    <property type="entry name" value="PHOSPHORIBOSYLAMINE--GLYCINE LIGASE, CHLOROPLASTIC"/>
    <property type="match status" value="1"/>
</dbReference>
<evidence type="ECO:0000256" key="8">
    <source>
        <dbReference type="ARBA" id="ARBA00022840"/>
    </source>
</evidence>
<evidence type="ECO:0000256" key="9">
    <source>
        <dbReference type="ARBA" id="ARBA00038345"/>
    </source>
</evidence>
<dbReference type="Proteomes" id="UP001232992">
    <property type="component" value="Unassembled WGS sequence"/>
</dbReference>
<dbReference type="SUPFAM" id="SSF56059">
    <property type="entry name" value="Glutathione synthetase ATP-binding domain-like"/>
    <property type="match status" value="1"/>
</dbReference>
<keyword evidence="8 13" id="KW-0067">ATP-binding</keyword>
<dbReference type="InterPro" id="IPR013815">
    <property type="entry name" value="ATP_grasp_subdomain_1"/>
</dbReference>
<keyword evidence="7 12" id="KW-0658">Purine biosynthesis</keyword>
<dbReference type="InterPro" id="IPR011054">
    <property type="entry name" value="Rudment_hybrid_motif"/>
</dbReference>
<dbReference type="Pfam" id="PF01071">
    <property type="entry name" value="GARS_A"/>
    <property type="match status" value="1"/>
</dbReference>
<evidence type="ECO:0000256" key="1">
    <source>
        <dbReference type="ARBA" id="ARBA00001936"/>
    </source>
</evidence>
<gene>
    <name evidence="12 15" type="primary">purD</name>
    <name evidence="15" type="ORF">PMH09_12640</name>
</gene>
<evidence type="ECO:0000256" key="3">
    <source>
        <dbReference type="ARBA" id="ARBA00005174"/>
    </source>
</evidence>
<keyword evidence="16" id="KW-1185">Reference proteome</keyword>
<dbReference type="SUPFAM" id="SSF51246">
    <property type="entry name" value="Rudiment single hybrid motif"/>
    <property type="match status" value="1"/>
</dbReference>
<dbReference type="InterPro" id="IPR016185">
    <property type="entry name" value="PreATP-grasp_dom_sf"/>
</dbReference>
<evidence type="ECO:0000256" key="7">
    <source>
        <dbReference type="ARBA" id="ARBA00022755"/>
    </source>
</evidence>
<protein>
    <recommendedName>
        <fullName evidence="4 12">Phosphoribosylamine--glycine ligase</fullName>
        <ecNumber evidence="4 12">6.3.4.13</ecNumber>
    </recommendedName>
    <alternativeName>
        <fullName evidence="12">GARS</fullName>
    </alternativeName>
    <alternativeName>
        <fullName evidence="10 12">Glycinamide ribonucleotide synthetase</fullName>
    </alternativeName>
    <alternativeName>
        <fullName evidence="11 12">Phosphoribosylglycinamide synthetase</fullName>
    </alternativeName>
</protein>
<dbReference type="SUPFAM" id="SSF52440">
    <property type="entry name" value="PreATP-grasp domain"/>
    <property type="match status" value="1"/>
</dbReference>
<comment type="pathway">
    <text evidence="3 12">Purine metabolism; IMP biosynthesis via de novo pathway; N(1)-(5-phospho-D-ribosyl)glycinamide from 5-phospho-alpha-D-ribose 1-diphosphate: step 2/2.</text>
</comment>
<organism evidence="15 16">
    <name type="scientific">Roseofilum casamattae BLCC-M143</name>
    <dbReference type="NCBI Taxonomy" id="3022442"/>
    <lineage>
        <taxon>Bacteria</taxon>
        <taxon>Bacillati</taxon>
        <taxon>Cyanobacteriota</taxon>
        <taxon>Cyanophyceae</taxon>
        <taxon>Desertifilales</taxon>
        <taxon>Desertifilaceae</taxon>
        <taxon>Roseofilum</taxon>
        <taxon>Roseofilum casamattae</taxon>
    </lineage>
</organism>
<dbReference type="InterPro" id="IPR000115">
    <property type="entry name" value="PRibGlycinamide_synth"/>
</dbReference>
<dbReference type="Gene3D" id="3.40.50.20">
    <property type="match status" value="1"/>
</dbReference>
<dbReference type="Gene3D" id="3.30.470.20">
    <property type="entry name" value="ATP-grasp fold, B domain"/>
    <property type="match status" value="1"/>
</dbReference>
<sequence length="430" mass="44725">MKIAIVGNGGREHAIARTLVRSPQVTEVTCIPGNGGTARLERCTNLSLPIDGSDDFQAIANYCLNHSIDLIVIGPEVPLALGITDILQEHNLTVFGPTRAGAQIEASKAWAKTLMQEASIPTATSATFSDKQAALDYLQTQGAPIVVKADGLAAGKGVTVATTLTEAEAAIADAFSGKFGAAGETVVIEEFLRGQEASILALTDGTTIRPLLSAQDRKRIGEGDTGPNTGGMGAYAPAPLITPALSDRITKEILTPAVNALNRRGITYGGVLYAGLMITPAGDPKVIEFNCRFGDPETQAILPLLETPLENLLLATAKGELSQQEITWKPGACACIIAASAGYPGSYDKGFPISGIADAEGQGAMVFEAGTTLKEETPVTDGGRVLGVAAIAPDHQQAFQTAYSALSAINFAGIYYRRDIGAPVGYQNTP</sequence>
<dbReference type="InterPro" id="IPR020562">
    <property type="entry name" value="PRibGlycinamide_synth_N"/>
</dbReference>
<evidence type="ECO:0000313" key="15">
    <source>
        <dbReference type="EMBL" id="MDJ1184035.1"/>
    </source>
</evidence>
<evidence type="ECO:0000256" key="11">
    <source>
        <dbReference type="ARBA" id="ARBA00042864"/>
    </source>
</evidence>
<dbReference type="SMART" id="SM01210">
    <property type="entry name" value="GARS_C"/>
    <property type="match status" value="1"/>
</dbReference>
<evidence type="ECO:0000256" key="13">
    <source>
        <dbReference type="PROSITE-ProRule" id="PRU00409"/>
    </source>
</evidence>
<feature type="domain" description="ATP-grasp" evidence="14">
    <location>
        <begin position="112"/>
        <end position="318"/>
    </location>
</feature>
<dbReference type="Pfam" id="PF02843">
    <property type="entry name" value="GARS_C"/>
    <property type="match status" value="1"/>
</dbReference>
<dbReference type="PROSITE" id="PS50975">
    <property type="entry name" value="ATP_GRASP"/>
    <property type="match status" value="1"/>
</dbReference>
<dbReference type="InterPro" id="IPR020560">
    <property type="entry name" value="PRibGlycinamide_synth_C-dom"/>
</dbReference>
<dbReference type="NCBIfam" id="TIGR00877">
    <property type="entry name" value="purD"/>
    <property type="match status" value="1"/>
</dbReference>
<dbReference type="PANTHER" id="PTHR43472">
    <property type="entry name" value="PHOSPHORIBOSYLAMINE--GLYCINE LIGASE"/>
    <property type="match status" value="1"/>
</dbReference>